<keyword evidence="4 5" id="KW-0067">ATP-binding</keyword>
<dbReference type="PROSITE" id="PS00107">
    <property type="entry name" value="PROTEIN_KINASE_ATP"/>
    <property type="match status" value="1"/>
</dbReference>
<dbReference type="Pfam" id="PF00069">
    <property type="entry name" value="Pkinase"/>
    <property type="match status" value="1"/>
</dbReference>
<dbReference type="GO" id="GO:0005524">
    <property type="term" value="F:ATP binding"/>
    <property type="evidence" value="ECO:0007669"/>
    <property type="project" value="UniProtKB-UniRule"/>
</dbReference>
<dbReference type="GO" id="GO:0004674">
    <property type="term" value="F:protein serine/threonine kinase activity"/>
    <property type="evidence" value="ECO:0007669"/>
    <property type="project" value="TreeGrafter"/>
</dbReference>
<gene>
    <name evidence="8" type="ORF">C0068_08055</name>
</gene>
<dbReference type="AlphaFoldDB" id="A0A2S4HGC5"/>
<dbReference type="PANTHER" id="PTHR43289">
    <property type="entry name" value="MITOGEN-ACTIVATED PROTEIN KINASE KINASE KINASE 20-RELATED"/>
    <property type="match status" value="1"/>
</dbReference>
<feature type="binding site" evidence="5">
    <location>
        <position position="169"/>
    </location>
    <ligand>
        <name>ATP</name>
        <dbReference type="ChEBI" id="CHEBI:30616"/>
    </ligand>
</feature>
<comment type="caution">
    <text evidence="8">The sequence shown here is derived from an EMBL/GenBank/DDBJ whole genome shotgun (WGS) entry which is preliminary data.</text>
</comment>
<dbReference type="PROSITE" id="PS00108">
    <property type="entry name" value="PROTEIN_KINASE_ST"/>
    <property type="match status" value="1"/>
</dbReference>
<keyword evidence="2 5" id="KW-0547">Nucleotide-binding</keyword>
<dbReference type="InterPro" id="IPR000719">
    <property type="entry name" value="Prot_kinase_dom"/>
</dbReference>
<dbReference type="Gene3D" id="3.30.200.20">
    <property type="entry name" value="Phosphorylase Kinase, domain 1"/>
    <property type="match status" value="1"/>
</dbReference>
<dbReference type="Gene3D" id="1.10.510.10">
    <property type="entry name" value="Transferase(Phosphotransferase) domain 1"/>
    <property type="match status" value="1"/>
</dbReference>
<evidence type="ECO:0000256" key="4">
    <source>
        <dbReference type="ARBA" id="ARBA00022840"/>
    </source>
</evidence>
<dbReference type="RefSeq" id="WP_103683977.1">
    <property type="nucleotide sequence ID" value="NZ_PQGG01000019.1"/>
</dbReference>
<dbReference type="SMART" id="SM00220">
    <property type="entry name" value="S_TKc"/>
    <property type="match status" value="1"/>
</dbReference>
<evidence type="ECO:0000256" key="6">
    <source>
        <dbReference type="SAM" id="MobiDB-lite"/>
    </source>
</evidence>
<evidence type="ECO:0000256" key="2">
    <source>
        <dbReference type="ARBA" id="ARBA00022741"/>
    </source>
</evidence>
<dbReference type="Proteomes" id="UP000237222">
    <property type="component" value="Unassembled WGS sequence"/>
</dbReference>
<accession>A0A2S4HGC5</accession>
<sequence length="532" mass="58315">MTKDDKTEVVGGPNSSIDESTELDESLFDIDDSLACGDVSVISDDITELSSPVNLEFGDDTPPITVLEDDDATRLSEIVSGGEEASFQFDDATVLTTAGSDDATAIVNPDNTVVVSAGAGGAGFKVGDLLKDRFRLEKTLGEGGMGAVFLAVDQRKIEARHHDPYVAIKLISGEFSKDPLAYISLQRETDKSQKLAHPNVITVYDFDRDGDVFFMTMEALKGQTLDTAIKDTSRSREQTVRYINELSLGLAYAHQRNIVHSDIKPQNIFVTEEGVLKILDFGIARALSNVEGAVQDEVDEVVGLTPAYASYEMFEGAAPAPADDVYALGIIAYQLFTGEHPFDRKKATLASDAGMQAKRIKGIPQYQWKAISKALSFERTRRWQNADEFYRQFSGAGRRAKHLGIALLLVVLGFSAYLSLYTPEVGPDIPFEELSPSVQEKLLNNIGEADQALKFSDINGALFYLDRAYSLHPRNQEVMDKLDTVVDKLLDAVSAADSDIAVRQLDELLKYESLAQNAKLLALKKSMQARNE</sequence>
<dbReference type="InterPro" id="IPR008271">
    <property type="entry name" value="Ser/Thr_kinase_AS"/>
</dbReference>
<name>A0A2S4HGC5_9GAMM</name>
<protein>
    <recommendedName>
        <fullName evidence="7">Protein kinase domain-containing protein</fullName>
    </recommendedName>
</protein>
<evidence type="ECO:0000256" key="3">
    <source>
        <dbReference type="ARBA" id="ARBA00022777"/>
    </source>
</evidence>
<feature type="region of interest" description="Disordered" evidence="6">
    <location>
        <begin position="1"/>
        <end position="22"/>
    </location>
</feature>
<dbReference type="OrthoDB" id="9801841at2"/>
<evidence type="ECO:0000313" key="9">
    <source>
        <dbReference type="Proteomes" id="UP000237222"/>
    </source>
</evidence>
<dbReference type="PANTHER" id="PTHR43289:SF6">
    <property type="entry name" value="SERINE_THREONINE-PROTEIN KINASE NEKL-3"/>
    <property type="match status" value="1"/>
</dbReference>
<dbReference type="EMBL" id="PQGG01000019">
    <property type="protein sequence ID" value="POP53036.1"/>
    <property type="molecule type" value="Genomic_DNA"/>
</dbReference>
<proteinExistence type="predicted"/>
<evidence type="ECO:0000256" key="1">
    <source>
        <dbReference type="ARBA" id="ARBA00022679"/>
    </source>
</evidence>
<dbReference type="PROSITE" id="PS50011">
    <property type="entry name" value="PROTEIN_KINASE_DOM"/>
    <property type="match status" value="1"/>
</dbReference>
<keyword evidence="1" id="KW-0808">Transferase</keyword>
<reference evidence="8" key="1">
    <citation type="submission" date="2018-01" db="EMBL/GenBank/DDBJ databases">
        <authorList>
            <person name="Yu X.-D."/>
        </authorList>
    </citation>
    <scope>NUCLEOTIDE SEQUENCE</scope>
    <source>
        <strain evidence="8">ZX-21</strain>
    </source>
</reference>
<dbReference type="InterPro" id="IPR011009">
    <property type="entry name" value="Kinase-like_dom_sf"/>
</dbReference>
<evidence type="ECO:0000259" key="7">
    <source>
        <dbReference type="PROSITE" id="PS50011"/>
    </source>
</evidence>
<feature type="domain" description="Protein kinase" evidence="7">
    <location>
        <begin position="134"/>
        <end position="394"/>
    </location>
</feature>
<organism evidence="8 9">
    <name type="scientific">Zhongshania marina</name>
    <dbReference type="NCBI Taxonomy" id="2304603"/>
    <lineage>
        <taxon>Bacteria</taxon>
        <taxon>Pseudomonadati</taxon>
        <taxon>Pseudomonadota</taxon>
        <taxon>Gammaproteobacteria</taxon>
        <taxon>Cellvibrionales</taxon>
        <taxon>Spongiibacteraceae</taxon>
        <taxon>Zhongshania</taxon>
    </lineage>
</organism>
<evidence type="ECO:0000256" key="5">
    <source>
        <dbReference type="PROSITE-ProRule" id="PRU10141"/>
    </source>
</evidence>
<evidence type="ECO:0000313" key="8">
    <source>
        <dbReference type="EMBL" id="POP53036.1"/>
    </source>
</evidence>
<dbReference type="CDD" id="cd14014">
    <property type="entry name" value="STKc_PknB_like"/>
    <property type="match status" value="1"/>
</dbReference>
<keyword evidence="3" id="KW-0418">Kinase</keyword>
<dbReference type="SUPFAM" id="SSF56112">
    <property type="entry name" value="Protein kinase-like (PK-like)"/>
    <property type="match status" value="1"/>
</dbReference>
<dbReference type="InterPro" id="IPR017441">
    <property type="entry name" value="Protein_kinase_ATP_BS"/>
</dbReference>